<dbReference type="Proteomes" id="UP001174209">
    <property type="component" value="Unassembled WGS sequence"/>
</dbReference>
<dbReference type="PANTHER" id="PTHR43537">
    <property type="entry name" value="TRANSCRIPTIONAL REGULATOR, GNTR FAMILY"/>
    <property type="match status" value="1"/>
</dbReference>
<evidence type="ECO:0000256" key="4">
    <source>
        <dbReference type="SAM" id="MobiDB-lite"/>
    </source>
</evidence>
<dbReference type="SUPFAM" id="SSF48008">
    <property type="entry name" value="GntR ligand-binding domain-like"/>
    <property type="match status" value="1"/>
</dbReference>
<dbReference type="Pfam" id="PF07729">
    <property type="entry name" value="FCD"/>
    <property type="match status" value="1"/>
</dbReference>
<reference evidence="6" key="1">
    <citation type="submission" date="2023-06" db="EMBL/GenBank/DDBJ databases">
        <title>MT1 and MT2 Draft Genomes of Novel Species.</title>
        <authorList>
            <person name="Venkateswaran K."/>
        </authorList>
    </citation>
    <scope>NUCLEOTIDE SEQUENCE</scope>
    <source>
        <strain evidence="6">IIF3SC-B10</strain>
    </source>
</reference>
<dbReference type="Pfam" id="PF00392">
    <property type="entry name" value="GntR"/>
    <property type="match status" value="1"/>
</dbReference>
<dbReference type="Gene3D" id="1.10.10.10">
    <property type="entry name" value="Winged helix-like DNA-binding domain superfamily/Winged helix DNA-binding domain"/>
    <property type="match status" value="1"/>
</dbReference>
<dbReference type="PROSITE" id="PS50949">
    <property type="entry name" value="HTH_GNTR"/>
    <property type="match status" value="1"/>
</dbReference>
<keyword evidence="1" id="KW-0805">Transcription regulation</keyword>
<sequence>MTDGLREPVGAAPPSHVPPAHGRRSAIDAVRARIAASISLGLLQPGERLPDQNDIALGLSVSPMTARRAMASLAEEGIVVRRRGRDGGTFVAADPPAAAIERLSLGLPDAAAVHDLVDRRLLAECAVTHFAAVNATEDELEALEALTQRMATATNWSEYHQADDEFHRSVAAASHLGAATAMHSAALGELYEHFVPYPIDALHRANGDHVALVAALRRRDVVRAVAIAHAHVDSLHSTMFMELAHRA</sequence>
<feature type="region of interest" description="Disordered" evidence="4">
    <location>
        <begin position="1"/>
        <end position="24"/>
    </location>
</feature>
<comment type="caution">
    <text evidence="6">The sequence shown here is derived from an EMBL/GenBank/DDBJ whole genome shotgun (WGS) entry which is preliminary data.</text>
</comment>
<name>A0ABT8K6Y2_9MICC</name>
<evidence type="ECO:0000256" key="1">
    <source>
        <dbReference type="ARBA" id="ARBA00023015"/>
    </source>
</evidence>
<dbReference type="RefSeq" id="WP_301229164.1">
    <property type="nucleotide sequence ID" value="NZ_JAROCG010000002.1"/>
</dbReference>
<accession>A0ABT8K6Y2</accession>
<dbReference type="InterPro" id="IPR000524">
    <property type="entry name" value="Tscrpt_reg_HTH_GntR"/>
</dbReference>
<organism evidence="6 7">
    <name type="scientific">Arthrobacter burdickii</name>
    <dbReference type="NCBI Taxonomy" id="3035920"/>
    <lineage>
        <taxon>Bacteria</taxon>
        <taxon>Bacillati</taxon>
        <taxon>Actinomycetota</taxon>
        <taxon>Actinomycetes</taxon>
        <taxon>Micrococcales</taxon>
        <taxon>Micrococcaceae</taxon>
        <taxon>Arthrobacter</taxon>
    </lineage>
</organism>
<protein>
    <submittedName>
        <fullName evidence="6">FCD domain-containing protein</fullName>
    </submittedName>
</protein>
<dbReference type="EMBL" id="JAROCG010000002">
    <property type="protein sequence ID" value="MDN4612272.1"/>
    <property type="molecule type" value="Genomic_DNA"/>
</dbReference>
<dbReference type="InterPro" id="IPR036388">
    <property type="entry name" value="WH-like_DNA-bd_sf"/>
</dbReference>
<keyword evidence="2" id="KW-0238">DNA-binding</keyword>
<dbReference type="InterPro" id="IPR036390">
    <property type="entry name" value="WH_DNA-bd_sf"/>
</dbReference>
<proteinExistence type="predicted"/>
<dbReference type="SMART" id="SM00345">
    <property type="entry name" value="HTH_GNTR"/>
    <property type="match status" value="1"/>
</dbReference>
<keyword evidence="7" id="KW-1185">Reference proteome</keyword>
<dbReference type="SUPFAM" id="SSF46785">
    <property type="entry name" value="Winged helix' DNA-binding domain"/>
    <property type="match status" value="1"/>
</dbReference>
<evidence type="ECO:0000259" key="5">
    <source>
        <dbReference type="PROSITE" id="PS50949"/>
    </source>
</evidence>
<evidence type="ECO:0000313" key="6">
    <source>
        <dbReference type="EMBL" id="MDN4612272.1"/>
    </source>
</evidence>
<gene>
    <name evidence="6" type="ORF">P5G52_15500</name>
</gene>
<dbReference type="InterPro" id="IPR008920">
    <property type="entry name" value="TF_FadR/GntR_C"/>
</dbReference>
<dbReference type="InterPro" id="IPR011711">
    <property type="entry name" value="GntR_C"/>
</dbReference>
<dbReference type="CDD" id="cd07377">
    <property type="entry name" value="WHTH_GntR"/>
    <property type="match status" value="1"/>
</dbReference>
<dbReference type="SMART" id="SM00895">
    <property type="entry name" value="FCD"/>
    <property type="match status" value="1"/>
</dbReference>
<dbReference type="Gene3D" id="1.20.120.530">
    <property type="entry name" value="GntR ligand-binding domain-like"/>
    <property type="match status" value="1"/>
</dbReference>
<keyword evidence="3" id="KW-0804">Transcription</keyword>
<evidence type="ECO:0000256" key="2">
    <source>
        <dbReference type="ARBA" id="ARBA00023125"/>
    </source>
</evidence>
<evidence type="ECO:0000256" key="3">
    <source>
        <dbReference type="ARBA" id="ARBA00023163"/>
    </source>
</evidence>
<feature type="domain" description="HTH gntR-type" evidence="5">
    <location>
        <begin position="24"/>
        <end position="94"/>
    </location>
</feature>
<evidence type="ECO:0000313" key="7">
    <source>
        <dbReference type="Proteomes" id="UP001174209"/>
    </source>
</evidence>
<dbReference type="PANTHER" id="PTHR43537:SF5">
    <property type="entry name" value="UXU OPERON TRANSCRIPTIONAL REGULATOR"/>
    <property type="match status" value="1"/>
</dbReference>